<keyword evidence="2" id="KW-0472">Membrane</keyword>
<organism evidence="3 4">
    <name type="scientific">Brachionus calyciflorus</name>
    <dbReference type="NCBI Taxonomy" id="104777"/>
    <lineage>
        <taxon>Eukaryota</taxon>
        <taxon>Metazoa</taxon>
        <taxon>Spiralia</taxon>
        <taxon>Gnathifera</taxon>
        <taxon>Rotifera</taxon>
        <taxon>Eurotatoria</taxon>
        <taxon>Monogononta</taxon>
        <taxon>Pseudotrocha</taxon>
        <taxon>Ploima</taxon>
        <taxon>Brachionidae</taxon>
        <taxon>Brachionus</taxon>
    </lineage>
</organism>
<gene>
    <name evidence="3" type="ORF">OXX778_LOCUS14736</name>
</gene>
<name>A0A814EDG6_9BILA</name>
<dbReference type="Proteomes" id="UP000663879">
    <property type="component" value="Unassembled WGS sequence"/>
</dbReference>
<protein>
    <submittedName>
        <fullName evidence="3">Uncharacterized protein</fullName>
    </submittedName>
</protein>
<evidence type="ECO:0000256" key="2">
    <source>
        <dbReference type="SAM" id="Phobius"/>
    </source>
</evidence>
<feature type="compositionally biased region" description="Gly residues" evidence="1">
    <location>
        <begin position="147"/>
        <end position="159"/>
    </location>
</feature>
<feature type="compositionally biased region" description="Polar residues" evidence="1">
    <location>
        <begin position="105"/>
        <end position="135"/>
    </location>
</feature>
<proteinExistence type="predicted"/>
<feature type="region of interest" description="Disordered" evidence="1">
    <location>
        <begin position="101"/>
        <end position="163"/>
    </location>
</feature>
<evidence type="ECO:0000313" key="3">
    <source>
        <dbReference type="EMBL" id="CAF0967372.1"/>
    </source>
</evidence>
<keyword evidence="4" id="KW-1185">Reference proteome</keyword>
<keyword evidence="2" id="KW-1133">Transmembrane helix</keyword>
<feature type="compositionally biased region" description="Low complexity" evidence="1">
    <location>
        <begin position="137"/>
        <end position="146"/>
    </location>
</feature>
<dbReference type="AlphaFoldDB" id="A0A814EDG6"/>
<feature type="transmembrane region" description="Helical" evidence="2">
    <location>
        <begin position="250"/>
        <end position="270"/>
    </location>
</feature>
<sequence>MSEEKTAFETDILIKALKKNHTQSSEELELLNKDYNHNTIPNKLNGHDHPELNKNNSSFNRTNQDLEVNNFLRNHKKYSNNEYSDDQHNKFSPIVHTYGGELNSPPGNIPTSSYQSRYSRPGSSQSMSYGQNRFNQGAGHSHNHSGGTNGGMGGGGSGSGNENFLVQDTNRQILLILLRLQQDTSNVLTRLSYLESSVLSLQSNRFENEIQMNNQAPSAFSVVASHQNRTSSSQSSPFGFLMDMFRNIDWKTVAIAIIWPFIIRLVFYFLKKVRLVIKFRRAK</sequence>
<evidence type="ECO:0000313" key="4">
    <source>
        <dbReference type="Proteomes" id="UP000663879"/>
    </source>
</evidence>
<keyword evidence="2" id="KW-0812">Transmembrane</keyword>
<evidence type="ECO:0000256" key="1">
    <source>
        <dbReference type="SAM" id="MobiDB-lite"/>
    </source>
</evidence>
<dbReference type="EMBL" id="CAJNOC010003092">
    <property type="protein sequence ID" value="CAF0967372.1"/>
    <property type="molecule type" value="Genomic_DNA"/>
</dbReference>
<accession>A0A814EDG6</accession>
<comment type="caution">
    <text evidence="3">The sequence shown here is derived from an EMBL/GenBank/DDBJ whole genome shotgun (WGS) entry which is preliminary data.</text>
</comment>
<reference evidence="3" key="1">
    <citation type="submission" date="2021-02" db="EMBL/GenBank/DDBJ databases">
        <authorList>
            <person name="Nowell W R."/>
        </authorList>
    </citation>
    <scope>NUCLEOTIDE SEQUENCE</scope>
    <source>
        <strain evidence="3">Ploen Becks lab</strain>
    </source>
</reference>